<protein>
    <submittedName>
        <fullName evidence="1">Transcriptional regulator, TrmB</fullName>
    </submittedName>
</protein>
<dbReference type="InterPro" id="IPR036390">
    <property type="entry name" value="WH_DNA-bd_sf"/>
</dbReference>
<dbReference type="Gene3D" id="1.10.10.10">
    <property type="entry name" value="Winged helix-like DNA-binding domain superfamily/Winged helix DNA-binding domain"/>
    <property type="match status" value="1"/>
</dbReference>
<evidence type="ECO:0000313" key="1">
    <source>
        <dbReference type="EMBL" id="AFL66753.1"/>
    </source>
</evidence>
<dbReference type="eggNOG" id="arCOG07522">
    <property type="taxonomic scope" value="Archaea"/>
</dbReference>
<dbReference type="AlphaFoldDB" id="I3XS29"/>
<evidence type="ECO:0000313" key="2">
    <source>
        <dbReference type="Proteomes" id="UP000006175"/>
    </source>
</evidence>
<gene>
    <name evidence="1" type="ORF">Desfe_0864</name>
</gene>
<dbReference type="HOGENOM" id="CLU_1976431_0_0_2"/>
<dbReference type="GeneID" id="13061239"/>
<dbReference type="EMBL" id="CP003321">
    <property type="protein sequence ID" value="AFL66753.1"/>
    <property type="molecule type" value="Genomic_DNA"/>
</dbReference>
<sequence>MSNIGYDSIYDIRFLIKRGIVLTPPLLKTLEAVITLKKVTAEDVSKYTGRARTIESRYLSRLNKIGIIAKVKEGRRVYYIEPVQAVQEALRKYGENIIVEQLAHQISLPADIVKFIVELIRAGKAPSSTQSVGNA</sequence>
<proteinExistence type="predicted"/>
<dbReference type="OrthoDB" id="17569at2157"/>
<dbReference type="SUPFAM" id="SSF46785">
    <property type="entry name" value="Winged helix' DNA-binding domain"/>
    <property type="match status" value="1"/>
</dbReference>
<dbReference type="KEGG" id="dfd:Desfe_0864"/>
<accession>I3XS29</accession>
<name>I3XS29_DESAM</name>
<organism evidence="1 2">
    <name type="scientific">Desulfurococcus amylolyticus DSM 16532</name>
    <dbReference type="NCBI Taxonomy" id="768672"/>
    <lineage>
        <taxon>Archaea</taxon>
        <taxon>Thermoproteota</taxon>
        <taxon>Thermoprotei</taxon>
        <taxon>Desulfurococcales</taxon>
        <taxon>Desulfurococcaceae</taxon>
        <taxon>Desulfurococcus</taxon>
    </lineage>
</organism>
<dbReference type="Proteomes" id="UP000006175">
    <property type="component" value="Chromosome"/>
</dbReference>
<reference evidence="1 2" key="1">
    <citation type="journal article" date="2012" name="J. Bacteriol.">
        <title>Complete Genome Sequence of Desulfurococcus fermentans, a Hyperthermophilic Cellulolytic Crenarchaeon Isolated from a Freshwater Hot Spring in Kamchatka, Russia.</title>
        <authorList>
            <person name="Susanti D."/>
            <person name="Johnson E.F."/>
            <person name="Rodriguez J.R."/>
            <person name="Anderson I."/>
            <person name="Perevalova A.A."/>
            <person name="Kyrpides N."/>
            <person name="Lucas S."/>
            <person name="Han J."/>
            <person name="Lapidus A."/>
            <person name="Cheng J.F."/>
            <person name="Goodwin L."/>
            <person name="Pitluck S."/>
            <person name="Mavrommatis K."/>
            <person name="Peters L."/>
            <person name="Land M.L."/>
            <person name="Hauser L."/>
            <person name="Gopalan V."/>
            <person name="Chan P.P."/>
            <person name="Lowe T.M."/>
            <person name="Atomi H."/>
            <person name="Bonch-Osmolovskaya E.A."/>
            <person name="Woyke T."/>
            <person name="Mukhopadhyay B."/>
        </authorList>
    </citation>
    <scope>NUCLEOTIDE SEQUENCE [LARGE SCALE GENOMIC DNA]</scope>
    <source>
        <strain evidence="1 2">DSM 16532</strain>
    </source>
</reference>
<keyword evidence="2" id="KW-1185">Reference proteome</keyword>
<dbReference type="InterPro" id="IPR036388">
    <property type="entry name" value="WH-like_DNA-bd_sf"/>
</dbReference>
<dbReference type="RefSeq" id="WP_014767653.1">
    <property type="nucleotide sequence ID" value="NC_018001.1"/>
</dbReference>